<keyword evidence="1" id="KW-1133">Transmembrane helix</keyword>
<evidence type="ECO:0000256" key="1">
    <source>
        <dbReference type="SAM" id="Phobius"/>
    </source>
</evidence>
<evidence type="ECO:0000313" key="2">
    <source>
        <dbReference type="EMBL" id="QWK89780.1"/>
    </source>
</evidence>
<evidence type="ECO:0008006" key="4">
    <source>
        <dbReference type="Google" id="ProtNLM"/>
    </source>
</evidence>
<name>A0A975S181_9RHOB</name>
<dbReference type="AlphaFoldDB" id="A0A975S181"/>
<keyword evidence="1" id="KW-0812">Transmembrane</keyword>
<organism evidence="2 3">
    <name type="scientific">Gemmobacter fulvus</name>
    <dbReference type="NCBI Taxonomy" id="2840474"/>
    <lineage>
        <taxon>Bacteria</taxon>
        <taxon>Pseudomonadati</taxon>
        <taxon>Pseudomonadota</taxon>
        <taxon>Alphaproteobacteria</taxon>
        <taxon>Rhodobacterales</taxon>
        <taxon>Paracoccaceae</taxon>
        <taxon>Gemmobacter</taxon>
    </lineage>
</organism>
<proteinExistence type="predicted"/>
<reference evidence="2" key="1">
    <citation type="submission" date="2021-06" db="EMBL/GenBank/DDBJ databases">
        <title>Direct submission.</title>
        <authorList>
            <person name="Lee C.-S."/>
            <person name="Jin L."/>
        </authorList>
    </citation>
    <scope>NUCLEOTIDE SEQUENCE</scope>
    <source>
        <strain evidence="2">Con5</strain>
    </source>
</reference>
<accession>A0A975S181</accession>
<dbReference type="RefSeq" id="WP_215506101.1">
    <property type="nucleotide sequence ID" value="NZ_CP076361.1"/>
</dbReference>
<dbReference type="EMBL" id="CP076361">
    <property type="protein sequence ID" value="QWK89780.1"/>
    <property type="molecule type" value="Genomic_DNA"/>
</dbReference>
<feature type="transmembrane region" description="Helical" evidence="1">
    <location>
        <begin position="12"/>
        <end position="32"/>
    </location>
</feature>
<keyword evidence="1" id="KW-0472">Membrane</keyword>
<protein>
    <recommendedName>
        <fullName evidence="4">DUF2946 domain-containing protein</fullName>
    </recommendedName>
</protein>
<dbReference type="Proteomes" id="UP000679352">
    <property type="component" value="Chromosome"/>
</dbReference>
<gene>
    <name evidence="2" type="ORF">KM031_13165</name>
</gene>
<dbReference type="KEGG" id="gfu:KM031_13165"/>
<dbReference type="Pfam" id="PF11162">
    <property type="entry name" value="DUF2946"/>
    <property type="match status" value="1"/>
</dbReference>
<dbReference type="InterPro" id="IPR021333">
    <property type="entry name" value="DUF2946"/>
</dbReference>
<sequence>MSARVAHSLTRVLGFLLVLPFMAMALVAPGVMPARSQDGAITMVICADGMAVELRVDPATGQPVETDAMAGTDTAPEDGRCDWSQAVSVAVLLAQPDLPPPLRLLRAVVPVAPKDLWRPAHDPRGLWARGPPASV</sequence>
<evidence type="ECO:0000313" key="3">
    <source>
        <dbReference type="Proteomes" id="UP000679352"/>
    </source>
</evidence>
<keyword evidence="3" id="KW-1185">Reference proteome</keyword>